<reference evidence="2" key="1">
    <citation type="submission" date="2020-02" db="EMBL/GenBank/DDBJ databases">
        <authorList>
            <person name="Meier V. D."/>
        </authorList>
    </citation>
    <scope>NUCLEOTIDE SEQUENCE</scope>
    <source>
        <strain evidence="2">AVDCRST_MAG85</strain>
    </source>
</reference>
<name>A0A6J4RYX3_9ACTN</name>
<proteinExistence type="predicted"/>
<protein>
    <submittedName>
        <fullName evidence="2">Uncharacterized protein</fullName>
    </submittedName>
</protein>
<evidence type="ECO:0000256" key="1">
    <source>
        <dbReference type="SAM" id="MobiDB-lite"/>
    </source>
</evidence>
<dbReference type="AlphaFoldDB" id="A0A6J4RYX3"/>
<evidence type="ECO:0000313" key="2">
    <source>
        <dbReference type="EMBL" id="CAA9485598.1"/>
    </source>
</evidence>
<sequence>MPRSKSEAEALERLRERLEATQQAAQALAEEARAAAGGSDRPPPMGWDVPGRADDANDELAALVSLLGTLREVLPPELRAQLAELVRALLVFVRAALDFAIGQLELAAQPGAEPEVEDIPIA</sequence>
<feature type="region of interest" description="Disordered" evidence="1">
    <location>
        <begin position="22"/>
        <end position="53"/>
    </location>
</feature>
<dbReference type="EMBL" id="CADCVT010000103">
    <property type="protein sequence ID" value="CAA9485598.1"/>
    <property type="molecule type" value="Genomic_DNA"/>
</dbReference>
<accession>A0A6J4RYX3</accession>
<organism evidence="2">
    <name type="scientific">uncultured Solirubrobacteraceae bacterium</name>
    <dbReference type="NCBI Taxonomy" id="1162706"/>
    <lineage>
        <taxon>Bacteria</taxon>
        <taxon>Bacillati</taxon>
        <taxon>Actinomycetota</taxon>
        <taxon>Thermoleophilia</taxon>
        <taxon>Solirubrobacterales</taxon>
        <taxon>Solirubrobacteraceae</taxon>
        <taxon>environmental samples</taxon>
    </lineage>
</organism>
<gene>
    <name evidence="2" type="ORF">AVDCRST_MAG85-922</name>
</gene>